<dbReference type="InterPro" id="IPR041916">
    <property type="entry name" value="Anti_sigma_zinc_sf"/>
</dbReference>
<evidence type="ECO:0000256" key="2">
    <source>
        <dbReference type="ARBA" id="ARBA00023163"/>
    </source>
</evidence>
<dbReference type="EMBL" id="BAAAOS010000020">
    <property type="protein sequence ID" value="GAA1580317.1"/>
    <property type="molecule type" value="Genomic_DNA"/>
</dbReference>
<evidence type="ECO:0000313" key="5">
    <source>
        <dbReference type="Proteomes" id="UP001500393"/>
    </source>
</evidence>
<dbReference type="Pfam" id="PF13490">
    <property type="entry name" value="zf-HC2"/>
    <property type="match status" value="1"/>
</dbReference>
<dbReference type="Gene3D" id="1.10.10.1320">
    <property type="entry name" value="Anti-sigma factor, zinc-finger domain"/>
    <property type="match status" value="1"/>
</dbReference>
<organism evidence="4 5">
    <name type="scientific">Kribbella sancticallisti</name>
    <dbReference type="NCBI Taxonomy" id="460087"/>
    <lineage>
        <taxon>Bacteria</taxon>
        <taxon>Bacillati</taxon>
        <taxon>Actinomycetota</taxon>
        <taxon>Actinomycetes</taxon>
        <taxon>Propionibacteriales</taxon>
        <taxon>Kribbellaceae</taxon>
        <taxon>Kribbella</taxon>
    </lineage>
</organism>
<feature type="domain" description="Putative zinc-finger" evidence="3">
    <location>
        <begin position="9"/>
        <end position="36"/>
    </location>
</feature>
<dbReference type="Proteomes" id="UP001500393">
    <property type="component" value="Unassembled WGS sequence"/>
</dbReference>
<keyword evidence="5" id="KW-1185">Reference proteome</keyword>
<keyword evidence="1" id="KW-0805">Transcription regulation</keyword>
<accession>A0ABP4PKT0</accession>
<proteinExistence type="predicted"/>
<evidence type="ECO:0000259" key="3">
    <source>
        <dbReference type="Pfam" id="PF13490"/>
    </source>
</evidence>
<evidence type="ECO:0000313" key="4">
    <source>
        <dbReference type="EMBL" id="GAA1580317.1"/>
    </source>
</evidence>
<gene>
    <name evidence="4" type="ORF">GCM10009789_37660</name>
</gene>
<protein>
    <recommendedName>
        <fullName evidence="3">Putative zinc-finger domain-containing protein</fullName>
    </recommendedName>
</protein>
<keyword evidence="2" id="KW-0804">Transcription</keyword>
<sequence length="218" mass="23243">MTCSMETSLGPYVLGGLSPDEEAEVQRHLEDCVECRVALSEVAWIPSWLSKVPPEEVARLITEQPPVERGLGTLATEGRVQKRRRNRLRAAAAVTATATVLAVGIMTDLSDDPGAVTAGSTIQSIDQQTQVTATLSMTPQGAKTGLRLNLTGVAPGERCSLVARSQDGRTEVTATWVATYRGTADIPATTTIPADRLRGFDVVTADGRVLVRLAVPHR</sequence>
<reference evidence="5" key="1">
    <citation type="journal article" date="2019" name="Int. J. Syst. Evol. Microbiol.">
        <title>The Global Catalogue of Microorganisms (GCM) 10K type strain sequencing project: providing services to taxonomists for standard genome sequencing and annotation.</title>
        <authorList>
            <consortium name="The Broad Institute Genomics Platform"/>
            <consortium name="The Broad Institute Genome Sequencing Center for Infectious Disease"/>
            <person name="Wu L."/>
            <person name="Ma J."/>
        </authorList>
    </citation>
    <scope>NUCLEOTIDE SEQUENCE [LARGE SCALE GENOMIC DNA]</scope>
    <source>
        <strain evidence="5">JCM 14969</strain>
    </source>
</reference>
<dbReference type="InterPro" id="IPR027383">
    <property type="entry name" value="Znf_put"/>
</dbReference>
<evidence type="ECO:0000256" key="1">
    <source>
        <dbReference type="ARBA" id="ARBA00023015"/>
    </source>
</evidence>
<name>A0ABP4PKT0_9ACTN</name>
<comment type="caution">
    <text evidence="4">The sequence shown here is derived from an EMBL/GenBank/DDBJ whole genome shotgun (WGS) entry which is preliminary data.</text>
</comment>